<proteinExistence type="inferred from homology"/>
<dbReference type="GO" id="GO:0032991">
    <property type="term" value="C:protein-containing complex"/>
    <property type="evidence" value="ECO:0007669"/>
    <property type="project" value="UniProtKB-ARBA"/>
</dbReference>
<protein>
    <recommendedName>
        <fullName evidence="2">Autophagy-related protein 14</fullName>
    </recommendedName>
</protein>
<organism evidence="5 6">
    <name type="scientific">Ceraceosorus bombacis</name>
    <dbReference type="NCBI Taxonomy" id="401625"/>
    <lineage>
        <taxon>Eukaryota</taxon>
        <taxon>Fungi</taxon>
        <taxon>Dikarya</taxon>
        <taxon>Basidiomycota</taxon>
        <taxon>Ustilaginomycotina</taxon>
        <taxon>Exobasidiomycetes</taxon>
        <taxon>Ceraceosorales</taxon>
        <taxon>Ceraceosoraceae</taxon>
        <taxon>Ceraceosorus</taxon>
    </lineage>
</organism>
<comment type="similarity">
    <text evidence="1">Belongs to the ATG14 family.</text>
</comment>
<dbReference type="AlphaFoldDB" id="A0A0P1BGB1"/>
<dbReference type="OrthoDB" id="16772at2759"/>
<reference evidence="5 6" key="1">
    <citation type="submission" date="2014-09" db="EMBL/GenBank/DDBJ databases">
        <authorList>
            <person name="Magalhaes I.L.F."/>
            <person name="Oliveira U."/>
            <person name="Santos F.R."/>
            <person name="Vidigal T.H.D.A."/>
            <person name="Brescovit A.D."/>
            <person name="Santos A.J."/>
        </authorList>
    </citation>
    <scope>NUCLEOTIDE SEQUENCE [LARGE SCALE GENOMIC DNA]</scope>
</reference>
<accession>A0A0P1BGB1</accession>
<keyword evidence="6" id="KW-1185">Reference proteome</keyword>
<evidence type="ECO:0000256" key="2">
    <source>
        <dbReference type="ARBA" id="ARBA00013807"/>
    </source>
</evidence>
<name>A0A0P1BGB1_9BASI</name>
<feature type="region of interest" description="Disordered" evidence="4">
    <location>
        <begin position="1"/>
        <end position="36"/>
    </location>
</feature>
<dbReference type="InterPro" id="IPR018791">
    <property type="entry name" value="UV_resistance/autophagy_Atg14"/>
</dbReference>
<evidence type="ECO:0000256" key="4">
    <source>
        <dbReference type="SAM" id="MobiDB-lite"/>
    </source>
</evidence>
<feature type="compositionally biased region" description="Basic and acidic residues" evidence="4">
    <location>
        <begin position="1"/>
        <end position="23"/>
    </location>
</feature>
<evidence type="ECO:0000313" key="5">
    <source>
        <dbReference type="EMBL" id="CEH15352.1"/>
    </source>
</evidence>
<sequence length="292" mass="30856">MARAQRSRERYHSESTDQERERSLGGFDPRSGPPTASRGIVAAANAALANARTAHAHDWTVVGNVLPMPSDIRRFPRDAINGATEYTSQLIELVAAYLGLQLPFAFVNDAGALTARQCPLWSRSKIPEVSLYLSNSAYDVLTSPSPLSGGPSSLAMSTLSTLESFVQLPGGNHFSWGLASMLGGNAGRNEAGSALQDDAPNKRISASQNQSQARNAAAVSSRAAAIIGGDDPANSAAFNFVQLLTIIAYNAAFIAQKQGVGGGDEPRTRQVLARQLSWLESSQGHVHGRSGL</sequence>
<dbReference type="EMBL" id="CCYA01000260">
    <property type="protein sequence ID" value="CEH15352.1"/>
    <property type="molecule type" value="Genomic_DNA"/>
</dbReference>
<dbReference type="GO" id="GO:0005737">
    <property type="term" value="C:cytoplasm"/>
    <property type="evidence" value="ECO:0007669"/>
    <property type="project" value="UniProtKB-ARBA"/>
</dbReference>
<keyword evidence="3" id="KW-0175">Coiled coil</keyword>
<dbReference type="Proteomes" id="UP000054845">
    <property type="component" value="Unassembled WGS sequence"/>
</dbReference>
<evidence type="ECO:0000313" key="6">
    <source>
        <dbReference type="Proteomes" id="UP000054845"/>
    </source>
</evidence>
<evidence type="ECO:0000256" key="3">
    <source>
        <dbReference type="ARBA" id="ARBA00023054"/>
    </source>
</evidence>
<dbReference type="Pfam" id="PF10186">
    <property type="entry name" value="ATG14"/>
    <property type="match status" value="1"/>
</dbReference>
<evidence type="ECO:0000256" key="1">
    <source>
        <dbReference type="ARBA" id="ARBA00009574"/>
    </source>
</evidence>